<keyword evidence="1" id="KW-0732">Signal</keyword>
<sequence>MRKSTAIAMCAVFYAMPANAINNYNTTNLTCARTQAILQQEGAAVLHYRDPRKPSIPLYDVYAKNSGYCGYGQYAKPYFVPTKDNPKCRARICKDQSISR</sequence>
<dbReference type="EMBL" id="JAICBX010000001">
    <property type="protein sequence ID" value="MBW8636548.1"/>
    <property type="molecule type" value="Genomic_DNA"/>
</dbReference>
<dbReference type="AlphaFoldDB" id="A0AAE3D0A9"/>
<evidence type="ECO:0000313" key="3">
    <source>
        <dbReference type="Proteomes" id="UP001196509"/>
    </source>
</evidence>
<name>A0AAE3D0A9_9HYPH</name>
<dbReference type="RefSeq" id="WP_220227224.1">
    <property type="nucleotide sequence ID" value="NZ_JAICBX010000001.1"/>
</dbReference>
<feature type="chain" id="PRO_5042045399" evidence="1">
    <location>
        <begin position="21"/>
        <end position="100"/>
    </location>
</feature>
<dbReference type="Proteomes" id="UP001196509">
    <property type="component" value="Unassembled WGS sequence"/>
</dbReference>
<feature type="signal peptide" evidence="1">
    <location>
        <begin position="1"/>
        <end position="20"/>
    </location>
</feature>
<proteinExistence type="predicted"/>
<protein>
    <submittedName>
        <fullName evidence="2">Uncharacterized protein</fullName>
    </submittedName>
</protein>
<keyword evidence="3" id="KW-1185">Reference proteome</keyword>
<comment type="caution">
    <text evidence="2">The sequence shown here is derived from an EMBL/GenBank/DDBJ whole genome shotgun (WGS) entry which is preliminary data.</text>
</comment>
<reference evidence="2" key="1">
    <citation type="submission" date="2021-08" db="EMBL/GenBank/DDBJ databases">
        <title>Hoeflea bacterium WL0058 sp. nov., isolated from the sediment.</title>
        <authorList>
            <person name="Wang L."/>
            <person name="Zhang D."/>
        </authorList>
    </citation>
    <scope>NUCLEOTIDE SEQUENCE</scope>
    <source>
        <strain evidence="2">WL0058</strain>
    </source>
</reference>
<gene>
    <name evidence="2" type="ORF">K1W69_05035</name>
</gene>
<organism evidence="2 3">
    <name type="scientific">Flavimaribacter sediminis</name>
    <dbReference type="NCBI Taxonomy" id="2865987"/>
    <lineage>
        <taxon>Bacteria</taxon>
        <taxon>Pseudomonadati</taxon>
        <taxon>Pseudomonadota</taxon>
        <taxon>Alphaproteobacteria</taxon>
        <taxon>Hyphomicrobiales</taxon>
        <taxon>Rhizobiaceae</taxon>
        <taxon>Flavimaribacter</taxon>
    </lineage>
</organism>
<accession>A0AAE3D0A9</accession>
<evidence type="ECO:0000313" key="2">
    <source>
        <dbReference type="EMBL" id="MBW8636548.1"/>
    </source>
</evidence>
<evidence type="ECO:0000256" key="1">
    <source>
        <dbReference type="SAM" id="SignalP"/>
    </source>
</evidence>